<protein>
    <recommendedName>
        <fullName evidence="3">Alpha/beta hydrolase fold-3 domain-containing protein</fullName>
    </recommendedName>
</protein>
<dbReference type="PANTHER" id="PTHR48081">
    <property type="entry name" value="AB HYDROLASE SUPERFAMILY PROTEIN C4A8.06C"/>
    <property type="match status" value="1"/>
</dbReference>
<dbReference type="STRING" id="1283841.A0A084R284"/>
<dbReference type="InterPro" id="IPR013094">
    <property type="entry name" value="AB_hydrolase_3"/>
</dbReference>
<organism evidence="4 5">
    <name type="scientific">Stachybotrys chlorohalonatus (strain IBT 40285)</name>
    <dbReference type="NCBI Taxonomy" id="1283841"/>
    <lineage>
        <taxon>Eukaryota</taxon>
        <taxon>Fungi</taxon>
        <taxon>Dikarya</taxon>
        <taxon>Ascomycota</taxon>
        <taxon>Pezizomycotina</taxon>
        <taxon>Sordariomycetes</taxon>
        <taxon>Hypocreomycetidae</taxon>
        <taxon>Hypocreales</taxon>
        <taxon>Stachybotryaceae</taxon>
        <taxon>Stachybotrys</taxon>
    </lineage>
</organism>
<dbReference type="OMA" id="DATIKWI"/>
<evidence type="ECO:0000256" key="2">
    <source>
        <dbReference type="SAM" id="Phobius"/>
    </source>
</evidence>
<evidence type="ECO:0000259" key="3">
    <source>
        <dbReference type="Pfam" id="PF07859"/>
    </source>
</evidence>
<accession>A0A084R284</accession>
<dbReference type="InterPro" id="IPR029058">
    <property type="entry name" value="AB_hydrolase_fold"/>
</dbReference>
<dbReference type="InParanoid" id="A0A084R284"/>
<evidence type="ECO:0000256" key="1">
    <source>
        <dbReference type="ARBA" id="ARBA00022801"/>
    </source>
</evidence>
<dbReference type="PANTHER" id="PTHR48081:SF8">
    <property type="entry name" value="ALPHA_BETA HYDROLASE FOLD-3 DOMAIN-CONTAINING PROTEIN-RELATED"/>
    <property type="match status" value="1"/>
</dbReference>
<dbReference type="SUPFAM" id="SSF53474">
    <property type="entry name" value="alpha/beta-Hydrolases"/>
    <property type="match status" value="1"/>
</dbReference>
<dbReference type="OrthoDB" id="19653at2759"/>
<dbReference type="AlphaFoldDB" id="A0A084R284"/>
<dbReference type="GO" id="GO:0016787">
    <property type="term" value="F:hydrolase activity"/>
    <property type="evidence" value="ECO:0007669"/>
    <property type="project" value="UniProtKB-KW"/>
</dbReference>
<dbReference type="Proteomes" id="UP000028524">
    <property type="component" value="Unassembled WGS sequence"/>
</dbReference>
<evidence type="ECO:0000313" key="5">
    <source>
        <dbReference type="Proteomes" id="UP000028524"/>
    </source>
</evidence>
<sequence length="342" mass="37803">MTVLGAFTPLYGWFRPAIVALFNPRISWTLRWRLVLFQPFYVLVLSIATLPYFFSRPYAIEYLPVTSKRSVRAAVYKAAGTGRGRALRPLHIELHAGAFVGGLPECHAQFDSRVARETGAVVVSLSYRLAPEHVFPAAIDDVDEAVAWVRANAARRWQADAQLMTIGGFSAGGCLAMAATQQAAPASTEFKGIVTFYGPVDLRLPPWLKPKGPGFPEKDPAAVLLPLYDAYAAPARETHREDARMNPTLARRETLPPRILLVVPAMDILVDELQKFAARVNGENGEDGGRVEVLYEEKAFHGYLEVPDGAMKGLKELKDRAFDRGVGFLRETYALGGWTWES</sequence>
<feature type="transmembrane region" description="Helical" evidence="2">
    <location>
        <begin position="34"/>
        <end position="54"/>
    </location>
</feature>
<dbReference type="EMBL" id="KL659203">
    <property type="protein sequence ID" value="KFA70319.1"/>
    <property type="molecule type" value="Genomic_DNA"/>
</dbReference>
<keyword evidence="5" id="KW-1185">Reference proteome</keyword>
<evidence type="ECO:0000313" key="4">
    <source>
        <dbReference type="EMBL" id="KFA70319.1"/>
    </source>
</evidence>
<dbReference type="InterPro" id="IPR050300">
    <property type="entry name" value="GDXG_lipolytic_enzyme"/>
</dbReference>
<reference evidence="4 5" key="1">
    <citation type="journal article" date="2014" name="BMC Genomics">
        <title>Comparative genome sequencing reveals chemotype-specific gene clusters in the toxigenic black mold Stachybotrys.</title>
        <authorList>
            <person name="Semeiks J."/>
            <person name="Borek D."/>
            <person name="Otwinowski Z."/>
            <person name="Grishin N.V."/>
        </authorList>
    </citation>
    <scope>NUCLEOTIDE SEQUENCE [LARGE SCALE GENOMIC DNA]</scope>
    <source>
        <strain evidence="4 5">IBT 40285</strain>
    </source>
</reference>
<feature type="domain" description="Alpha/beta hydrolase fold-3" evidence="3">
    <location>
        <begin position="93"/>
        <end position="304"/>
    </location>
</feature>
<dbReference type="HOGENOM" id="CLU_012494_3_3_1"/>
<proteinExistence type="predicted"/>
<keyword evidence="1" id="KW-0378">Hydrolase</keyword>
<keyword evidence="2" id="KW-0472">Membrane</keyword>
<dbReference type="Pfam" id="PF07859">
    <property type="entry name" value="Abhydrolase_3"/>
    <property type="match status" value="1"/>
</dbReference>
<keyword evidence="2" id="KW-0812">Transmembrane</keyword>
<gene>
    <name evidence="4" type="ORF">S40285_01782</name>
</gene>
<name>A0A084R284_STAC4</name>
<dbReference type="Gene3D" id="3.40.50.1820">
    <property type="entry name" value="alpha/beta hydrolase"/>
    <property type="match status" value="1"/>
</dbReference>
<keyword evidence="2" id="KW-1133">Transmembrane helix</keyword>